<dbReference type="OrthoDB" id="8491at10239"/>
<dbReference type="GeneID" id="10359168"/>
<protein>
    <submittedName>
        <fullName evidence="1">Gp138</fullName>
    </submittedName>
</protein>
<sequence>MATRKRRLNIHNTDRAFNLHFIDEKSLNYVEVTDKTASKVRASLNIDGDELLFVRDNTQYICYLDKITDLSIVKDLLSYGGYTVIKTDTIIPSEIIELLSTYRKTSRAVYTFRENFTLDEIENMHSCSMASKVVVDLPVTHSEVAVSVYNILTALHPLRYRVDSVDVSFNRATKSYLAQNPKEATHYEKQGNSYIVTAQSKYDITNSLRDALSSWKMNLHVIYNSEEDLRKLEELKQADAQIRMGVVV</sequence>
<dbReference type="Proteomes" id="UP000000331">
    <property type="component" value="Segment"/>
</dbReference>
<evidence type="ECO:0000313" key="1">
    <source>
        <dbReference type="EMBL" id="ADJ53172.1"/>
    </source>
</evidence>
<reference evidence="1 2" key="1">
    <citation type="journal article" date="2010" name="J. Bacteriol.">
        <title>Brochothrix thermosphacta bacteriophages feature heterogeneous and highly mosaic genomes and utilize unique prophage insertion sites.</title>
        <authorList>
            <person name="Kilcher S."/>
            <person name="Loessner M.J."/>
            <person name="Klumpp J."/>
        </authorList>
    </citation>
    <scope>NUCLEOTIDE SEQUENCE [LARGE SCALE GENOMIC DNA]</scope>
</reference>
<organism evidence="1 2">
    <name type="scientific">Brochothrix phage A9</name>
    <dbReference type="NCBI Taxonomy" id="857312"/>
    <lineage>
        <taxon>Viruses</taxon>
        <taxon>Duplodnaviria</taxon>
        <taxon>Heunggongvirae</taxon>
        <taxon>Uroviricota</taxon>
        <taxon>Caudoviricetes</taxon>
        <taxon>Herelleviridae</taxon>
        <taxon>Klumppvirus</taxon>
        <taxon>Klumppvirus A9</taxon>
    </lineage>
</organism>
<proteinExistence type="predicted"/>
<accession>D9J0T5</accession>
<name>D9J0T5_9CAUD</name>
<keyword evidence="2" id="KW-1185">Reference proteome</keyword>
<dbReference type="KEGG" id="vg:10359168"/>
<evidence type="ECO:0000313" key="2">
    <source>
        <dbReference type="Proteomes" id="UP000000331"/>
    </source>
</evidence>
<dbReference type="RefSeq" id="YP_004301471.1">
    <property type="nucleotide sequence ID" value="NC_015253.1"/>
</dbReference>
<dbReference type="EMBL" id="HM242243">
    <property type="protein sequence ID" value="ADJ53172.1"/>
    <property type="molecule type" value="Genomic_DNA"/>
</dbReference>